<dbReference type="Pfam" id="PF07704">
    <property type="entry name" value="PSK_trans_fac"/>
    <property type="match status" value="1"/>
</dbReference>
<protein>
    <submittedName>
        <fullName evidence="1">Type II toxin-antitoxin system VapB family antitoxin</fullName>
    </submittedName>
</protein>
<proteinExistence type="predicted"/>
<accession>A0ABS0XKL6</accession>
<evidence type="ECO:0000313" key="1">
    <source>
        <dbReference type="EMBL" id="MBJ6120574.1"/>
    </source>
</evidence>
<gene>
    <name evidence="1" type="ORF">JAO74_02080</name>
</gene>
<organism evidence="1 2">
    <name type="scientific">Sphingomonas mollis</name>
    <dbReference type="NCBI Taxonomy" id="2795726"/>
    <lineage>
        <taxon>Bacteria</taxon>
        <taxon>Pseudomonadati</taxon>
        <taxon>Pseudomonadota</taxon>
        <taxon>Alphaproteobacteria</taxon>
        <taxon>Sphingomonadales</taxon>
        <taxon>Sphingomonadaceae</taxon>
        <taxon>Sphingomonas</taxon>
    </lineage>
</organism>
<sequence>MASLYIKDEETTRLAQELAERRHLTKTAAVRLALTNELAKDTPTRSLHEIADELRRTSTLRFDPTVVIDKAFYDSLNDEEDD</sequence>
<name>A0ABS0XKL6_9SPHN</name>
<dbReference type="EMBL" id="JAELXS010000001">
    <property type="protein sequence ID" value="MBJ6120574.1"/>
    <property type="molecule type" value="Genomic_DNA"/>
</dbReference>
<dbReference type="Proteomes" id="UP000640426">
    <property type="component" value="Unassembled WGS sequence"/>
</dbReference>
<keyword evidence="2" id="KW-1185">Reference proteome</keyword>
<evidence type="ECO:0000313" key="2">
    <source>
        <dbReference type="Proteomes" id="UP000640426"/>
    </source>
</evidence>
<dbReference type="InterPro" id="IPR011660">
    <property type="entry name" value="VapB-like"/>
</dbReference>
<dbReference type="RefSeq" id="WP_199034537.1">
    <property type="nucleotide sequence ID" value="NZ_JAELXS010000001.1"/>
</dbReference>
<reference evidence="2" key="1">
    <citation type="submission" date="2020-12" db="EMBL/GenBank/DDBJ databases">
        <title>Hymenobacter sp.</title>
        <authorList>
            <person name="Kim M.K."/>
        </authorList>
    </citation>
    <scope>NUCLEOTIDE SEQUENCE [LARGE SCALE GENOMIC DNA]</scope>
    <source>
        <strain evidence="2">BT553</strain>
    </source>
</reference>
<comment type="caution">
    <text evidence="1">The sequence shown here is derived from an EMBL/GenBank/DDBJ whole genome shotgun (WGS) entry which is preliminary data.</text>
</comment>